<dbReference type="PROSITE" id="PS50932">
    <property type="entry name" value="HTH_LACI_2"/>
    <property type="match status" value="1"/>
</dbReference>
<evidence type="ECO:0000256" key="2">
    <source>
        <dbReference type="ARBA" id="ARBA00023125"/>
    </source>
</evidence>
<dbReference type="GO" id="GO:0003700">
    <property type="term" value="F:DNA-binding transcription factor activity"/>
    <property type="evidence" value="ECO:0007669"/>
    <property type="project" value="TreeGrafter"/>
</dbReference>
<evidence type="ECO:0000313" key="5">
    <source>
        <dbReference type="EMBL" id="MBA8823618.1"/>
    </source>
</evidence>
<name>A0A839DXZ3_9PSEU</name>
<dbReference type="PANTHER" id="PTHR30146">
    <property type="entry name" value="LACI-RELATED TRANSCRIPTIONAL REPRESSOR"/>
    <property type="match status" value="1"/>
</dbReference>
<keyword evidence="3" id="KW-0804">Transcription</keyword>
<comment type="caution">
    <text evidence="5">The sequence shown here is derived from an EMBL/GenBank/DDBJ whole genome shotgun (WGS) entry which is preliminary data.</text>
</comment>
<proteinExistence type="predicted"/>
<evidence type="ECO:0000313" key="6">
    <source>
        <dbReference type="Proteomes" id="UP000569329"/>
    </source>
</evidence>
<dbReference type="SMART" id="SM00354">
    <property type="entry name" value="HTH_LACI"/>
    <property type="match status" value="1"/>
</dbReference>
<dbReference type="InterPro" id="IPR000843">
    <property type="entry name" value="HTH_LacI"/>
</dbReference>
<dbReference type="CDD" id="cd01392">
    <property type="entry name" value="HTH_LacI"/>
    <property type="match status" value="1"/>
</dbReference>
<dbReference type="AlphaFoldDB" id="A0A839DXZ3"/>
<accession>A0A839DXZ3</accession>
<feature type="domain" description="HTH lacI-type" evidence="4">
    <location>
        <begin position="3"/>
        <end position="57"/>
    </location>
</feature>
<dbReference type="Pfam" id="PF00356">
    <property type="entry name" value="LacI"/>
    <property type="match status" value="1"/>
</dbReference>
<dbReference type="InterPro" id="IPR046335">
    <property type="entry name" value="LacI/GalR-like_sensor"/>
</dbReference>
<dbReference type="InterPro" id="IPR010982">
    <property type="entry name" value="Lambda_DNA-bd_dom_sf"/>
</dbReference>
<sequence>MGVRIHEVAVRAGVSVATASRALSGQRGVRAENRDRVLAAARELDYEPNAVAAALRSRVTHTIGMIVPRISNPFFATLVEAVEGRLQDGRRSLLLAGSHYDPEVERQQVRSLLDRRVDALVAVPCHQHHSTETIGNAAERVPVTQLDLRVDGFHGDWVGVDNEAGVFQVVDHLAALGAHSLAFVGSHPSDSSAQARLDGYERAAARHAHHSGPVLLGDFSKEWGRQAAEKLMDSEGLPDAVVCGNDTIALGVLAALIERGVRVPEEVMVTGFDDIPYAELSRPALTTVRQPQERLAAEAVRLLTSVMEGEQRPPQRIAVAPDLLVRGSTKR</sequence>
<dbReference type="InterPro" id="IPR028082">
    <property type="entry name" value="Peripla_BP_I"/>
</dbReference>
<dbReference type="SUPFAM" id="SSF53822">
    <property type="entry name" value="Periplasmic binding protein-like I"/>
    <property type="match status" value="1"/>
</dbReference>
<dbReference type="PANTHER" id="PTHR30146:SF109">
    <property type="entry name" value="HTH-TYPE TRANSCRIPTIONAL REGULATOR GALS"/>
    <property type="match status" value="1"/>
</dbReference>
<dbReference type="Gene3D" id="1.10.260.40">
    <property type="entry name" value="lambda repressor-like DNA-binding domains"/>
    <property type="match status" value="1"/>
</dbReference>
<keyword evidence="2" id="KW-0238">DNA-binding</keyword>
<dbReference type="CDD" id="cd06267">
    <property type="entry name" value="PBP1_LacI_sugar_binding-like"/>
    <property type="match status" value="1"/>
</dbReference>
<dbReference type="EMBL" id="JACGWZ010000001">
    <property type="protein sequence ID" value="MBA8823618.1"/>
    <property type="molecule type" value="Genomic_DNA"/>
</dbReference>
<dbReference type="GO" id="GO:0000976">
    <property type="term" value="F:transcription cis-regulatory region binding"/>
    <property type="evidence" value="ECO:0007669"/>
    <property type="project" value="TreeGrafter"/>
</dbReference>
<evidence type="ECO:0000256" key="1">
    <source>
        <dbReference type="ARBA" id="ARBA00023015"/>
    </source>
</evidence>
<dbReference type="Proteomes" id="UP000569329">
    <property type="component" value="Unassembled WGS sequence"/>
</dbReference>
<protein>
    <submittedName>
        <fullName evidence="5">LacI family transcriptional regulator</fullName>
    </submittedName>
</protein>
<evidence type="ECO:0000259" key="4">
    <source>
        <dbReference type="PROSITE" id="PS50932"/>
    </source>
</evidence>
<dbReference type="Pfam" id="PF13377">
    <property type="entry name" value="Peripla_BP_3"/>
    <property type="match status" value="1"/>
</dbReference>
<gene>
    <name evidence="5" type="ORF">FHX42_000947</name>
</gene>
<dbReference type="SUPFAM" id="SSF47413">
    <property type="entry name" value="lambda repressor-like DNA-binding domains"/>
    <property type="match status" value="1"/>
</dbReference>
<organism evidence="5 6">
    <name type="scientific">Halosaccharopolyspora lacisalsi</name>
    <dbReference type="NCBI Taxonomy" id="1000566"/>
    <lineage>
        <taxon>Bacteria</taxon>
        <taxon>Bacillati</taxon>
        <taxon>Actinomycetota</taxon>
        <taxon>Actinomycetes</taxon>
        <taxon>Pseudonocardiales</taxon>
        <taxon>Pseudonocardiaceae</taxon>
        <taxon>Halosaccharopolyspora</taxon>
    </lineage>
</organism>
<dbReference type="RefSeq" id="WP_182542895.1">
    <property type="nucleotide sequence ID" value="NZ_JACGWZ010000001.1"/>
</dbReference>
<dbReference type="PROSITE" id="PS00356">
    <property type="entry name" value="HTH_LACI_1"/>
    <property type="match status" value="1"/>
</dbReference>
<dbReference type="Gene3D" id="3.40.50.2300">
    <property type="match status" value="2"/>
</dbReference>
<keyword evidence="1" id="KW-0805">Transcription regulation</keyword>
<reference evidence="5 6" key="1">
    <citation type="submission" date="2020-07" db="EMBL/GenBank/DDBJ databases">
        <title>Sequencing the genomes of 1000 actinobacteria strains.</title>
        <authorList>
            <person name="Klenk H.-P."/>
        </authorList>
    </citation>
    <scope>NUCLEOTIDE SEQUENCE [LARGE SCALE GENOMIC DNA]</scope>
    <source>
        <strain evidence="5 6">DSM 45975</strain>
    </source>
</reference>
<evidence type="ECO:0000256" key="3">
    <source>
        <dbReference type="ARBA" id="ARBA00023163"/>
    </source>
</evidence>
<keyword evidence="6" id="KW-1185">Reference proteome</keyword>